<evidence type="ECO:0000256" key="1">
    <source>
        <dbReference type="ARBA" id="ARBA00001561"/>
    </source>
</evidence>
<dbReference type="GO" id="GO:0008745">
    <property type="term" value="F:N-acetylmuramoyl-L-alanine amidase activity"/>
    <property type="evidence" value="ECO:0007669"/>
    <property type="project" value="UniProtKB-EC"/>
</dbReference>
<dbReference type="AlphaFoldDB" id="W6RSC9"/>
<dbReference type="RefSeq" id="WP_051483625.1">
    <property type="nucleotide sequence ID" value="NZ_HG917868.1"/>
</dbReference>
<organism evidence="9 10">
    <name type="scientific">Clostridium bornimense</name>
    <dbReference type="NCBI Taxonomy" id="1216932"/>
    <lineage>
        <taxon>Bacteria</taxon>
        <taxon>Bacillati</taxon>
        <taxon>Bacillota</taxon>
        <taxon>Clostridia</taxon>
        <taxon>Eubacteriales</taxon>
        <taxon>Clostridiaceae</taxon>
        <taxon>Clostridium</taxon>
    </lineage>
</organism>
<dbReference type="Gene3D" id="3.40.80.10">
    <property type="entry name" value="Peptidoglycan recognition protein-like"/>
    <property type="match status" value="1"/>
</dbReference>
<dbReference type="SMART" id="SM00644">
    <property type="entry name" value="Ami_2"/>
    <property type="match status" value="1"/>
</dbReference>
<dbReference type="GO" id="GO:0009253">
    <property type="term" value="P:peptidoglycan catabolic process"/>
    <property type="evidence" value="ECO:0007669"/>
    <property type="project" value="InterPro"/>
</dbReference>
<dbReference type="GO" id="GO:0009254">
    <property type="term" value="P:peptidoglycan turnover"/>
    <property type="evidence" value="ECO:0007669"/>
    <property type="project" value="TreeGrafter"/>
</dbReference>
<keyword evidence="5" id="KW-0749">Sporulation</keyword>
<dbReference type="EC" id="3.5.1.28" evidence="3"/>
<keyword evidence="6" id="KW-0178">Competence</keyword>
<dbReference type="GO" id="GO:0030435">
    <property type="term" value="P:sporulation resulting in formation of a cellular spore"/>
    <property type="evidence" value="ECO:0007669"/>
    <property type="project" value="UniProtKB-KW"/>
</dbReference>
<dbReference type="STRING" id="1216932.CM240_0314"/>
<accession>W6RSC9</accession>
<reference evidence="9 10" key="1">
    <citation type="submission" date="2013-11" db="EMBL/GenBank/DDBJ databases">
        <title>Complete genome sequence of Clostridum sp. M2/40.</title>
        <authorList>
            <person name="Wibberg D."/>
            <person name="Puehler A."/>
            <person name="Schlueter A."/>
        </authorList>
    </citation>
    <scope>NUCLEOTIDE SEQUENCE [LARGE SCALE GENOMIC DNA]</scope>
    <source>
        <strain evidence="10">M2/40</strain>
    </source>
</reference>
<dbReference type="PANTHER" id="PTHR30417">
    <property type="entry name" value="N-ACETYLMURAMOYL-L-ALANINE AMIDASE AMID"/>
    <property type="match status" value="1"/>
</dbReference>
<dbReference type="eggNOG" id="COG0860">
    <property type="taxonomic scope" value="Bacteria"/>
</dbReference>
<dbReference type="InterPro" id="IPR002502">
    <property type="entry name" value="Amidase_domain"/>
</dbReference>
<dbReference type="GO" id="GO:0071555">
    <property type="term" value="P:cell wall organization"/>
    <property type="evidence" value="ECO:0007669"/>
    <property type="project" value="UniProtKB-KW"/>
</dbReference>
<dbReference type="CDD" id="cd06583">
    <property type="entry name" value="PGRP"/>
    <property type="match status" value="1"/>
</dbReference>
<evidence type="ECO:0000256" key="5">
    <source>
        <dbReference type="ARBA" id="ARBA00022969"/>
    </source>
</evidence>
<dbReference type="KEGG" id="clt:CM240_0314"/>
<keyword evidence="10" id="KW-1185">Reference proteome</keyword>
<evidence type="ECO:0000259" key="8">
    <source>
        <dbReference type="SMART" id="SM00644"/>
    </source>
</evidence>
<keyword evidence="7" id="KW-0961">Cell wall biogenesis/degradation</keyword>
<comment type="similarity">
    <text evidence="2">Belongs to the N-acetylmuramoyl-L-alanine amidase 2 family.</text>
</comment>
<name>W6RSC9_9CLOT</name>
<dbReference type="PANTHER" id="PTHR30417:SF11">
    <property type="entry name" value="N-ACETYLMURAMOYL-L-ALANINE AMIDASE XLYA"/>
    <property type="match status" value="1"/>
</dbReference>
<dbReference type="InterPro" id="IPR036505">
    <property type="entry name" value="Amidase/PGRP_sf"/>
</dbReference>
<evidence type="ECO:0000256" key="3">
    <source>
        <dbReference type="ARBA" id="ARBA00011901"/>
    </source>
</evidence>
<evidence type="ECO:0000256" key="6">
    <source>
        <dbReference type="ARBA" id="ARBA00023287"/>
    </source>
</evidence>
<evidence type="ECO:0000313" key="9">
    <source>
        <dbReference type="EMBL" id="CDM67481.1"/>
    </source>
</evidence>
<dbReference type="GO" id="GO:0030420">
    <property type="term" value="P:establishment of competence for transformation"/>
    <property type="evidence" value="ECO:0007669"/>
    <property type="project" value="UniProtKB-KW"/>
</dbReference>
<dbReference type="PATRIC" id="fig|1216932.3.peg.293"/>
<evidence type="ECO:0000256" key="2">
    <source>
        <dbReference type="ARBA" id="ARBA00007553"/>
    </source>
</evidence>
<dbReference type="InterPro" id="IPR051206">
    <property type="entry name" value="NAMLAA_amidase_2"/>
</dbReference>
<dbReference type="eggNOG" id="COG5632">
    <property type="taxonomic scope" value="Bacteria"/>
</dbReference>
<dbReference type="SUPFAM" id="SSF55846">
    <property type="entry name" value="N-acetylmuramoyl-L-alanine amidase-like"/>
    <property type="match status" value="1"/>
</dbReference>
<gene>
    <name evidence="9" type="ORF">CM240_0314</name>
</gene>
<evidence type="ECO:0000313" key="10">
    <source>
        <dbReference type="Proteomes" id="UP000019426"/>
    </source>
</evidence>
<keyword evidence="4" id="KW-0378">Hydrolase</keyword>
<dbReference type="Proteomes" id="UP000019426">
    <property type="component" value="Chromosome M2/40_rep1"/>
</dbReference>
<feature type="domain" description="N-acetylmuramoyl-L-alanine amidase" evidence="8">
    <location>
        <begin position="13"/>
        <end position="150"/>
    </location>
</feature>
<protein>
    <recommendedName>
        <fullName evidence="3">N-acetylmuramoyl-L-alanine amidase</fullName>
        <ecNumber evidence="3">3.5.1.28</ecNumber>
    </recommendedName>
</protein>
<comment type="catalytic activity">
    <reaction evidence="1">
        <text>Hydrolyzes the link between N-acetylmuramoyl residues and L-amino acid residues in certain cell-wall glycopeptides.</text>
        <dbReference type="EC" id="3.5.1.28"/>
    </reaction>
</comment>
<dbReference type="Pfam" id="PF01510">
    <property type="entry name" value="Amidase_2"/>
    <property type="match status" value="1"/>
</dbReference>
<evidence type="ECO:0000256" key="4">
    <source>
        <dbReference type="ARBA" id="ARBA00022801"/>
    </source>
</evidence>
<sequence>MKIEQQLIDSDKYKVKCPYSMEPIGICIHNTANDASAQSEINYMKSNNNSVSFHIAIDNSKAIQAIPFNRNTWHAGDGSKGKGNRKYISIEICYSKSGGDKFIKAEKNAAKVTAQLLKKYGWTTSAVKKHQDFSNKYCPHRTLDMGWSRFVNMVKKEYNGNSNDNVYRVRKSWADESSQVGAYSVLANAIKKCDEHKGYSVFNGNGKKVYPKSVTMYRVRKKWSDESSQIGAFKELDNAIELCDKNKGKGYSVFDNDGLVVYSA</sequence>
<evidence type="ECO:0000256" key="7">
    <source>
        <dbReference type="ARBA" id="ARBA00023316"/>
    </source>
</evidence>
<proteinExistence type="inferred from homology"/>
<dbReference type="EMBL" id="HG917868">
    <property type="protein sequence ID" value="CDM67481.1"/>
    <property type="molecule type" value="Genomic_DNA"/>
</dbReference>
<dbReference type="OrthoDB" id="9794294at2"/>
<dbReference type="HOGENOM" id="CLU_047675_1_0_9"/>